<evidence type="ECO:0000313" key="4">
    <source>
        <dbReference type="Proteomes" id="UP000244005"/>
    </source>
</evidence>
<dbReference type="AlphaFoldDB" id="A0A2R6WFF1"/>
<keyword evidence="4" id="KW-1185">Reference proteome</keyword>
<organism evidence="3 4">
    <name type="scientific">Marchantia polymorpha</name>
    <name type="common">Common liverwort</name>
    <name type="synonym">Marchantia aquatica</name>
    <dbReference type="NCBI Taxonomy" id="3197"/>
    <lineage>
        <taxon>Eukaryota</taxon>
        <taxon>Viridiplantae</taxon>
        <taxon>Streptophyta</taxon>
        <taxon>Embryophyta</taxon>
        <taxon>Marchantiophyta</taxon>
        <taxon>Marchantiopsida</taxon>
        <taxon>Marchantiidae</taxon>
        <taxon>Marchantiales</taxon>
        <taxon>Marchantiaceae</taxon>
        <taxon>Marchantia</taxon>
    </lineage>
</organism>
<dbReference type="SUPFAM" id="SSF63491">
    <property type="entry name" value="BAG domain"/>
    <property type="match status" value="1"/>
</dbReference>
<evidence type="ECO:0000256" key="1">
    <source>
        <dbReference type="SAM" id="MobiDB-lite"/>
    </source>
</evidence>
<reference evidence="4" key="1">
    <citation type="journal article" date="2017" name="Cell">
        <title>Insights into land plant evolution garnered from the Marchantia polymorpha genome.</title>
        <authorList>
            <person name="Bowman J.L."/>
            <person name="Kohchi T."/>
            <person name="Yamato K.T."/>
            <person name="Jenkins J."/>
            <person name="Shu S."/>
            <person name="Ishizaki K."/>
            <person name="Yamaoka S."/>
            <person name="Nishihama R."/>
            <person name="Nakamura Y."/>
            <person name="Berger F."/>
            <person name="Adam C."/>
            <person name="Aki S.S."/>
            <person name="Althoff F."/>
            <person name="Araki T."/>
            <person name="Arteaga-Vazquez M.A."/>
            <person name="Balasubrmanian S."/>
            <person name="Barry K."/>
            <person name="Bauer D."/>
            <person name="Boehm C.R."/>
            <person name="Briginshaw L."/>
            <person name="Caballero-Perez J."/>
            <person name="Catarino B."/>
            <person name="Chen F."/>
            <person name="Chiyoda S."/>
            <person name="Chovatia M."/>
            <person name="Davies K.M."/>
            <person name="Delmans M."/>
            <person name="Demura T."/>
            <person name="Dierschke T."/>
            <person name="Dolan L."/>
            <person name="Dorantes-Acosta A.E."/>
            <person name="Eklund D.M."/>
            <person name="Florent S.N."/>
            <person name="Flores-Sandoval E."/>
            <person name="Fujiyama A."/>
            <person name="Fukuzawa H."/>
            <person name="Galik B."/>
            <person name="Grimanelli D."/>
            <person name="Grimwood J."/>
            <person name="Grossniklaus U."/>
            <person name="Hamada T."/>
            <person name="Haseloff J."/>
            <person name="Hetherington A.J."/>
            <person name="Higo A."/>
            <person name="Hirakawa Y."/>
            <person name="Hundley H.N."/>
            <person name="Ikeda Y."/>
            <person name="Inoue K."/>
            <person name="Inoue S.I."/>
            <person name="Ishida S."/>
            <person name="Jia Q."/>
            <person name="Kakita M."/>
            <person name="Kanazawa T."/>
            <person name="Kawai Y."/>
            <person name="Kawashima T."/>
            <person name="Kennedy M."/>
            <person name="Kinose K."/>
            <person name="Kinoshita T."/>
            <person name="Kohara Y."/>
            <person name="Koide E."/>
            <person name="Komatsu K."/>
            <person name="Kopischke S."/>
            <person name="Kubo M."/>
            <person name="Kyozuka J."/>
            <person name="Lagercrantz U."/>
            <person name="Lin S.S."/>
            <person name="Lindquist E."/>
            <person name="Lipzen A.M."/>
            <person name="Lu C.W."/>
            <person name="De Luna E."/>
            <person name="Martienssen R.A."/>
            <person name="Minamino N."/>
            <person name="Mizutani M."/>
            <person name="Mizutani M."/>
            <person name="Mochizuki N."/>
            <person name="Monte I."/>
            <person name="Mosher R."/>
            <person name="Nagasaki H."/>
            <person name="Nakagami H."/>
            <person name="Naramoto S."/>
            <person name="Nishitani K."/>
            <person name="Ohtani M."/>
            <person name="Okamoto T."/>
            <person name="Okumura M."/>
            <person name="Phillips J."/>
            <person name="Pollak B."/>
            <person name="Reinders A."/>
            <person name="Rovekamp M."/>
            <person name="Sano R."/>
            <person name="Sawa S."/>
            <person name="Schmid M.W."/>
            <person name="Shirakawa M."/>
            <person name="Solano R."/>
            <person name="Spunde A."/>
            <person name="Suetsugu N."/>
            <person name="Sugano S."/>
            <person name="Sugiyama A."/>
            <person name="Sun R."/>
            <person name="Suzuki Y."/>
            <person name="Takenaka M."/>
            <person name="Takezawa D."/>
            <person name="Tomogane H."/>
            <person name="Tsuzuki M."/>
            <person name="Ueda T."/>
            <person name="Umeda M."/>
            <person name="Ward J.M."/>
            <person name="Watanabe Y."/>
            <person name="Yazaki K."/>
            <person name="Yokoyama R."/>
            <person name="Yoshitake Y."/>
            <person name="Yotsui I."/>
            <person name="Zachgo S."/>
            <person name="Schmutz J."/>
        </authorList>
    </citation>
    <scope>NUCLEOTIDE SEQUENCE [LARGE SCALE GENOMIC DNA]</scope>
    <source>
        <strain evidence="4">Tak-1</strain>
    </source>
</reference>
<proteinExistence type="predicted"/>
<gene>
    <name evidence="3" type="ORF">MARPO_0097s0036</name>
</gene>
<feature type="region of interest" description="Disordered" evidence="1">
    <location>
        <begin position="770"/>
        <end position="813"/>
    </location>
</feature>
<dbReference type="EMBL" id="KZ772769">
    <property type="protein sequence ID" value="PTQ32551.1"/>
    <property type="molecule type" value="Genomic_DNA"/>
</dbReference>
<feature type="compositionally biased region" description="Polar residues" evidence="1">
    <location>
        <begin position="236"/>
        <end position="254"/>
    </location>
</feature>
<feature type="compositionally biased region" description="Low complexity" evidence="1">
    <location>
        <begin position="833"/>
        <end position="842"/>
    </location>
</feature>
<dbReference type="Proteomes" id="UP000244005">
    <property type="component" value="Unassembled WGS sequence"/>
</dbReference>
<sequence length="973" mass="109428">MEKVEEIEPERTEVKKNAPVEEVKRDEQCSSPNEDTERSSPMESGCIPVLKLSQISTWTPPKMPLGPWGKARDGGKWKSERKVVKSCPEDDDRAFEKKKRMEVVKAATTLQSRYRGYRVRRSQPLKYLLMIGSAKKRLQELKQQFNAWKIAVWFPTDHSERLAMTENVMNLLIKLDSIQTVPLYIREFRKTVARDVIKFQNEVDAFLDHNSKHGALFDFAGNEIHARMQRPKSRTQTRTSSGKAKYSSYGNEQPMSPKATELKRHLASMGDFSGAQNSNDSLSTAVGEVEDSEAEGPDQIDRIEPEASSVISPEAATAAVELKEISPVCPQGPVEPETGADDGTIETDEPVSVVCPEVFDIFIPQREDCSRNAMRKKKYAVRFEDAAVECENICSVQPYSATEEDLNSENEDSHIPGSSRIENDVLFWNCSDDSERGELTDTVVEHRDRIDPSFEKPESLSMDAGDGAEGEKSQCGSIGQLNDQVSVGPCITVHVHNGEPLGIGSSGDSEKVDCLNSDDDVSEQSRLRHQALMADIRNASVNRCGGVSGEANLIAKSRFHSEQQSHLRTTAAGGYVGRPGHNHVTYEGFCNSLDTLTESECSEALDGVEEQEGTRDVPPSRQEQRHLNDCDLALGSPRFRTNCADFQSMRISPRNTFDDRTSDADAEDIELESDVEMDGVPEVENVSCCSDCARPPGHYTFERWGGTCKEELLRLRHACEESPREVQEEYIPTSFQIAESLDEVCRPKERFDRRELDYCADSYTQKLRKLKEGGRARTSQSDSRCTSHRPEKPLLLQKPSSVPDSHVKRIGHKKTSVIPSTGLVCSKQDRTISPPRSRSRSPYRQFLDPDGSKGMEAHDADEIEDSLLLTKLVDDNKRLKGLLNDVMNWNKAQATAMVSMTERIQHLEEEISERSKRDKGHGPLHQLARQLDNSMRKSIASPYKSRFHIEKPARNMNMYRHISQCALRYRSLY</sequence>
<name>A0A2R6WFF1_MARPO</name>
<dbReference type="Pfam" id="PF02179">
    <property type="entry name" value="BAG"/>
    <property type="match status" value="1"/>
</dbReference>
<feature type="region of interest" description="Disordered" evidence="1">
    <location>
        <begin position="827"/>
        <end position="857"/>
    </location>
</feature>
<feature type="region of interest" description="Disordered" evidence="1">
    <location>
        <begin position="270"/>
        <end position="311"/>
    </location>
</feature>
<dbReference type="InterPro" id="IPR040400">
    <property type="entry name" value="BAG5/6/7/8"/>
</dbReference>
<dbReference type="InterPro" id="IPR003103">
    <property type="entry name" value="BAG_domain"/>
</dbReference>
<dbReference type="CDD" id="cd23767">
    <property type="entry name" value="IQCD"/>
    <property type="match status" value="1"/>
</dbReference>
<accession>A0A2R6WFF1</accession>
<feature type="compositionally biased region" description="Polar residues" evidence="1">
    <location>
        <begin position="274"/>
        <end position="284"/>
    </location>
</feature>
<dbReference type="InterPro" id="IPR000048">
    <property type="entry name" value="IQ_motif_EF-hand-BS"/>
</dbReference>
<feature type="domain" description="BAG" evidence="2">
    <location>
        <begin position="160"/>
        <end position="207"/>
    </location>
</feature>
<feature type="compositionally biased region" description="Acidic residues" evidence="1">
    <location>
        <begin position="288"/>
        <end position="298"/>
    </location>
</feature>
<dbReference type="GO" id="GO:0051087">
    <property type="term" value="F:protein-folding chaperone binding"/>
    <property type="evidence" value="ECO:0007669"/>
    <property type="project" value="InterPro"/>
</dbReference>
<protein>
    <recommendedName>
        <fullName evidence="2">BAG domain-containing protein</fullName>
    </recommendedName>
</protein>
<dbReference type="OrthoDB" id="787121at2759"/>
<dbReference type="GO" id="GO:0006457">
    <property type="term" value="P:protein folding"/>
    <property type="evidence" value="ECO:0000318"/>
    <property type="project" value="GO_Central"/>
</dbReference>
<feature type="region of interest" description="Disordered" evidence="1">
    <location>
        <begin position="227"/>
        <end position="257"/>
    </location>
</feature>
<dbReference type="Pfam" id="PF00612">
    <property type="entry name" value="IQ"/>
    <property type="match status" value="1"/>
</dbReference>
<feature type="region of interest" description="Disordered" evidence="1">
    <location>
        <begin position="1"/>
        <end position="45"/>
    </location>
</feature>
<feature type="region of interest" description="Disordered" evidence="1">
    <location>
        <begin position="323"/>
        <end position="345"/>
    </location>
</feature>
<evidence type="ECO:0000259" key="2">
    <source>
        <dbReference type="PROSITE" id="PS51035"/>
    </source>
</evidence>
<dbReference type="PANTHER" id="PTHR33322:SF4">
    <property type="entry name" value="BAG DOMAIN CONTAINING PROTEIN, EXPRESSED"/>
    <property type="match status" value="1"/>
</dbReference>
<feature type="region of interest" description="Disordered" evidence="1">
    <location>
        <begin position="450"/>
        <end position="475"/>
    </location>
</feature>
<feature type="compositionally biased region" description="Basic and acidic residues" evidence="1">
    <location>
        <begin position="1"/>
        <end position="28"/>
    </location>
</feature>
<dbReference type="PANTHER" id="PTHR33322">
    <property type="entry name" value="BAG DOMAIN CONTAINING PROTEIN, EXPRESSED"/>
    <property type="match status" value="1"/>
</dbReference>
<evidence type="ECO:0000313" key="3">
    <source>
        <dbReference type="EMBL" id="PTQ32551.1"/>
    </source>
</evidence>
<dbReference type="PROSITE" id="PS50096">
    <property type="entry name" value="IQ"/>
    <property type="match status" value="1"/>
</dbReference>
<dbReference type="PROSITE" id="PS51035">
    <property type="entry name" value="BAG"/>
    <property type="match status" value="1"/>
</dbReference>